<dbReference type="Gene3D" id="3.40.1800.20">
    <property type="match status" value="1"/>
</dbReference>
<name>A0A4Y0BFU1_ANOFN</name>
<dbReference type="AlphaFoldDB" id="A0A4Y0BFU1"/>
<organism evidence="3">
    <name type="scientific">Anopheles funestus</name>
    <name type="common">African malaria mosquito</name>
    <dbReference type="NCBI Taxonomy" id="62324"/>
    <lineage>
        <taxon>Eukaryota</taxon>
        <taxon>Metazoa</taxon>
        <taxon>Ecdysozoa</taxon>
        <taxon>Arthropoda</taxon>
        <taxon>Hexapoda</taxon>
        <taxon>Insecta</taxon>
        <taxon>Pterygota</taxon>
        <taxon>Neoptera</taxon>
        <taxon>Endopterygota</taxon>
        <taxon>Diptera</taxon>
        <taxon>Nematocera</taxon>
        <taxon>Culicoidea</taxon>
        <taxon>Culicidae</taxon>
        <taxon>Anophelinae</taxon>
        <taxon>Anopheles</taxon>
    </lineage>
</organism>
<feature type="compositionally biased region" description="Basic and acidic residues" evidence="1">
    <location>
        <begin position="1"/>
        <end position="11"/>
    </location>
</feature>
<feature type="domain" description="ZAD" evidence="2">
    <location>
        <begin position="58"/>
        <end position="135"/>
    </location>
</feature>
<evidence type="ECO:0000259" key="2">
    <source>
        <dbReference type="SMART" id="SM00868"/>
    </source>
</evidence>
<proteinExistence type="predicted"/>
<accession>A0A4Y0BFU1</accession>
<protein>
    <submittedName>
        <fullName evidence="3">Zf-AD domain-containing protein</fullName>
    </submittedName>
</protein>
<dbReference type="InterPro" id="IPR012934">
    <property type="entry name" value="Znf_AD"/>
</dbReference>
<evidence type="ECO:0000256" key="1">
    <source>
        <dbReference type="SAM" id="MobiDB-lite"/>
    </source>
</evidence>
<dbReference type="GO" id="GO:0005634">
    <property type="term" value="C:nucleus"/>
    <property type="evidence" value="ECO:0007669"/>
    <property type="project" value="InterPro"/>
</dbReference>
<feature type="region of interest" description="Disordered" evidence="1">
    <location>
        <begin position="1"/>
        <end position="23"/>
    </location>
</feature>
<evidence type="ECO:0000313" key="3">
    <source>
        <dbReference type="EnsemblMetazoa" id="AFUN019290-PA"/>
    </source>
</evidence>
<dbReference type="GO" id="GO:0008270">
    <property type="term" value="F:zinc ion binding"/>
    <property type="evidence" value="ECO:0007669"/>
    <property type="project" value="InterPro"/>
</dbReference>
<dbReference type="VEuPathDB" id="VectorBase:AFUN019290"/>
<dbReference type="Pfam" id="PF07776">
    <property type="entry name" value="zf-AD"/>
    <property type="match status" value="1"/>
</dbReference>
<dbReference type="SMART" id="SM00868">
    <property type="entry name" value="zf-AD"/>
    <property type="match status" value="1"/>
</dbReference>
<reference evidence="3" key="1">
    <citation type="submission" date="2020-05" db="UniProtKB">
        <authorList>
            <consortium name="EnsemblMetazoa"/>
        </authorList>
    </citation>
    <scope>IDENTIFICATION</scope>
    <source>
        <strain evidence="3">FUMOZ</strain>
    </source>
</reference>
<sequence length="256" mass="29534">MTKGMMDESMRYDTATPPEEFETHTLDDPEEAKLSFYEETIVKTEIIISPDDILPTVTCRLCRSADQLCSPIFNLRVGTELTEKYLETIYRMSDIIITYEKDHASVVCTHCWIKIEEYTLIREEWKEKNKAEHDSNVPAIQPAAHIICTEKITLENASTQTSDYTIVHKAPDVRDASTCTDNVEPAAPSTEHNICATDDGDKKNGIEGESIDVEEYYNRMKRKRKCKKRQRKEELIDEVMQLVKRQFRSEPNESIS</sequence>
<dbReference type="EnsemblMetazoa" id="AFUN019290-RA">
    <property type="protein sequence ID" value="AFUN019290-PA"/>
    <property type="gene ID" value="AFUN019290"/>
</dbReference>
<dbReference type="SUPFAM" id="SSF57716">
    <property type="entry name" value="Glucocorticoid receptor-like (DNA-binding domain)"/>
    <property type="match status" value="1"/>
</dbReference>